<protein>
    <submittedName>
        <fullName evidence="1">Uncharacterized protein</fullName>
    </submittedName>
</protein>
<comment type="caution">
    <text evidence="1">The sequence shown here is derived from an EMBL/GenBank/DDBJ whole genome shotgun (WGS) entry which is preliminary data.</text>
</comment>
<dbReference type="AlphaFoldDB" id="A0AAD6UWD3"/>
<dbReference type="Proteomes" id="UP001219525">
    <property type="component" value="Unassembled WGS sequence"/>
</dbReference>
<keyword evidence="2" id="KW-1185">Reference proteome</keyword>
<reference evidence="1" key="1">
    <citation type="submission" date="2023-03" db="EMBL/GenBank/DDBJ databases">
        <title>Massive genome expansion in bonnet fungi (Mycena s.s.) driven by repeated elements and novel gene families across ecological guilds.</title>
        <authorList>
            <consortium name="Lawrence Berkeley National Laboratory"/>
            <person name="Harder C.B."/>
            <person name="Miyauchi S."/>
            <person name="Viragh M."/>
            <person name="Kuo A."/>
            <person name="Thoen E."/>
            <person name="Andreopoulos B."/>
            <person name="Lu D."/>
            <person name="Skrede I."/>
            <person name="Drula E."/>
            <person name="Henrissat B."/>
            <person name="Morin E."/>
            <person name="Kohler A."/>
            <person name="Barry K."/>
            <person name="LaButti K."/>
            <person name="Morin E."/>
            <person name="Salamov A."/>
            <person name="Lipzen A."/>
            <person name="Mereny Z."/>
            <person name="Hegedus B."/>
            <person name="Baldrian P."/>
            <person name="Stursova M."/>
            <person name="Weitz H."/>
            <person name="Taylor A."/>
            <person name="Grigoriev I.V."/>
            <person name="Nagy L.G."/>
            <person name="Martin F."/>
            <person name="Kauserud H."/>
        </authorList>
    </citation>
    <scope>NUCLEOTIDE SEQUENCE</scope>
    <source>
        <strain evidence="1">9144</strain>
    </source>
</reference>
<evidence type="ECO:0000313" key="2">
    <source>
        <dbReference type="Proteomes" id="UP001219525"/>
    </source>
</evidence>
<gene>
    <name evidence="1" type="ORF">GGX14DRAFT_473979</name>
</gene>
<name>A0AAD6UWD3_9AGAR</name>
<evidence type="ECO:0000313" key="1">
    <source>
        <dbReference type="EMBL" id="KAJ7196038.1"/>
    </source>
</evidence>
<organism evidence="1 2">
    <name type="scientific">Mycena pura</name>
    <dbReference type="NCBI Taxonomy" id="153505"/>
    <lineage>
        <taxon>Eukaryota</taxon>
        <taxon>Fungi</taxon>
        <taxon>Dikarya</taxon>
        <taxon>Basidiomycota</taxon>
        <taxon>Agaricomycotina</taxon>
        <taxon>Agaricomycetes</taxon>
        <taxon>Agaricomycetidae</taxon>
        <taxon>Agaricales</taxon>
        <taxon>Marasmiineae</taxon>
        <taxon>Mycenaceae</taxon>
        <taxon>Mycena</taxon>
    </lineage>
</organism>
<accession>A0AAD6UWD3</accession>
<proteinExistence type="predicted"/>
<dbReference type="EMBL" id="JARJCW010000086">
    <property type="protein sequence ID" value="KAJ7196038.1"/>
    <property type="molecule type" value="Genomic_DNA"/>
</dbReference>
<sequence length="377" mass="41628">MRVIMSSPPSEPTLLSGDKHLLVQRGTGCEIWDFTDGRRIWARDDILHSQIVAQPVHDGTGILITLCTGQALVYTLDPARMDCKLLVQVSFLDLGTNLERSMPPIQLPPTFLDFSNPVIADGMWAANVAWLVQKAGVVRYQGVLLVKWEERTFVLLDCPVVLVHKRILSGHFLALTKGGATSDVVFYPSASLDPHWQPFDSPALARKAQSPIRIEPIILHQTAYPVLPGRRTPLMSVHDCPLHRGSYVVTTHTASVRRLPAGSAEFRQPAFHRFRLTLPTSASEPPTWEPISGGGTVDCVLIDSFTYSGYGLSYSCIARLEVSRRICRPTTRPGENTAECTWIVPLPEEDPSSVFLSPDTGALTICSGHGADVYYYR</sequence>